<protein>
    <submittedName>
        <fullName evidence="3">Uncharacterized protein</fullName>
    </submittedName>
</protein>
<dbReference type="Pfam" id="PF11696">
    <property type="entry name" value="DUF3292"/>
    <property type="match status" value="1"/>
</dbReference>
<comment type="caution">
    <text evidence="3">The sequence shown here is derived from an EMBL/GenBank/DDBJ whole genome shotgun (WGS) entry which is preliminary data.</text>
</comment>
<keyword evidence="2" id="KW-0812">Transmembrane</keyword>
<feature type="region of interest" description="Disordered" evidence="1">
    <location>
        <begin position="454"/>
        <end position="477"/>
    </location>
</feature>
<reference evidence="3" key="1">
    <citation type="submission" date="2022-10" db="EMBL/GenBank/DDBJ databases">
        <title>Determination and structural analysis of whole genome sequence of Sarocladium strictum F4-1.</title>
        <authorList>
            <person name="Hu L."/>
            <person name="Jiang Y."/>
        </authorList>
    </citation>
    <scope>NUCLEOTIDE SEQUENCE</scope>
    <source>
        <strain evidence="3">F4-1</strain>
    </source>
</reference>
<dbReference type="InterPro" id="IPR021709">
    <property type="entry name" value="DUF3292"/>
</dbReference>
<evidence type="ECO:0000313" key="3">
    <source>
        <dbReference type="EMBL" id="KAK0384544.1"/>
    </source>
</evidence>
<evidence type="ECO:0000256" key="1">
    <source>
        <dbReference type="SAM" id="MobiDB-lite"/>
    </source>
</evidence>
<gene>
    <name evidence="3" type="ORF">NLU13_8630</name>
</gene>
<feature type="compositionally biased region" description="Polar residues" evidence="1">
    <location>
        <begin position="464"/>
        <end position="473"/>
    </location>
</feature>
<evidence type="ECO:0000313" key="4">
    <source>
        <dbReference type="Proteomes" id="UP001175261"/>
    </source>
</evidence>
<sequence>MEGSRQGTLSHALASTTAINRYRARQDGEDQLFDLGWEAGADLDQRPWIANVHNEDIWLLVRRMDKHIFEMKRTAHVPEGDLDLSISEDLQCSPNKLRSEVERLYMGLILGLLSTMKAVTRLQSWHEPRRTGMLCTVYFTAWYLDCLLPLIGCLTIAFILDTRVRRFLFPPAPLSMINTKDGGVAKPMAGILGSTDTATGAPQNLRGESIENEASNFVTSFAAIVANLVTGQDPHGAPYDASKGDTGGVIPHVSAGTMAVAKDKAEGMDRPSEDKTKTPMEETIWSYTTPMLHWMITLSNVWERFANMLVPTPPFDRERHELRLAAYMVPLTLASLCLTRDVVIRATSFAFGVGLFGRPLINKAQAFVMELDLAWITHHLSLFKGVPNNAQLALTLLRVGEANHAPLPPPVGSHKVPPDEAIDLDESVIGGSLGDEPLGLPEEDLQELADRNKGMTDEAGGANNEMSQATGQDQGHKREKVFNVLKEGARGAVKAVVAVDKLRGKAGAPHAKLRAGALPASSDQRQKSGPAEFSARFDGKKGYVYVDSLAAEPYVAFNRSSVDRIGHGGNGEGGVDGPRTLWKIRIDDIFRLKKHSGYGLKTKLATGWAVDGGVQDGLRIVDVDENEWIVTALPHRDALFNRLCAIGEFAKWEIC</sequence>
<keyword evidence="2" id="KW-1133">Transmembrane helix</keyword>
<accession>A0AA39L5F0</accession>
<keyword evidence="4" id="KW-1185">Reference proteome</keyword>
<organism evidence="3 4">
    <name type="scientific">Sarocladium strictum</name>
    <name type="common">Black bundle disease fungus</name>
    <name type="synonym">Acremonium strictum</name>
    <dbReference type="NCBI Taxonomy" id="5046"/>
    <lineage>
        <taxon>Eukaryota</taxon>
        <taxon>Fungi</taxon>
        <taxon>Dikarya</taxon>
        <taxon>Ascomycota</taxon>
        <taxon>Pezizomycotina</taxon>
        <taxon>Sordariomycetes</taxon>
        <taxon>Hypocreomycetidae</taxon>
        <taxon>Hypocreales</taxon>
        <taxon>Sarocladiaceae</taxon>
        <taxon>Sarocladium</taxon>
    </lineage>
</organism>
<feature type="region of interest" description="Disordered" evidence="1">
    <location>
        <begin position="508"/>
        <end position="533"/>
    </location>
</feature>
<proteinExistence type="predicted"/>
<keyword evidence="2" id="KW-0472">Membrane</keyword>
<dbReference type="EMBL" id="JAPDFR010000008">
    <property type="protein sequence ID" value="KAK0384544.1"/>
    <property type="molecule type" value="Genomic_DNA"/>
</dbReference>
<dbReference type="PANTHER" id="PTHR38694:SF1">
    <property type="entry name" value="PEROXIN DOMAIN-CONTAINING PROTEIN"/>
    <property type="match status" value="1"/>
</dbReference>
<dbReference type="Proteomes" id="UP001175261">
    <property type="component" value="Unassembled WGS sequence"/>
</dbReference>
<feature type="transmembrane region" description="Helical" evidence="2">
    <location>
        <begin position="140"/>
        <end position="160"/>
    </location>
</feature>
<dbReference type="PANTHER" id="PTHR38694">
    <property type="entry name" value="CONSERVED EXPRESSED PROTEIN"/>
    <property type="match status" value="1"/>
</dbReference>
<evidence type="ECO:0000256" key="2">
    <source>
        <dbReference type="SAM" id="Phobius"/>
    </source>
</evidence>
<name>A0AA39L5F0_SARSR</name>
<dbReference type="AlphaFoldDB" id="A0AA39L5F0"/>